<keyword evidence="1" id="KW-0472">Membrane</keyword>
<dbReference type="RefSeq" id="XP_024350953.1">
    <property type="nucleotide sequence ID" value="XM_024494626.1"/>
</dbReference>
<evidence type="ECO:0000313" key="2">
    <source>
        <dbReference type="EMBL" id="EUB59757.1"/>
    </source>
</evidence>
<gene>
    <name evidence="2" type="ORF">EGR_05377</name>
</gene>
<organism evidence="2 3">
    <name type="scientific">Echinococcus granulosus</name>
    <name type="common">Hydatid tapeworm</name>
    <dbReference type="NCBI Taxonomy" id="6210"/>
    <lineage>
        <taxon>Eukaryota</taxon>
        <taxon>Metazoa</taxon>
        <taxon>Spiralia</taxon>
        <taxon>Lophotrochozoa</taxon>
        <taxon>Platyhelminthes</taxon>
        <taxon>Cestoda</taxon>
        <taxon>Eucestoda</taxon>
        <taxon>Cyclophyllidea</taxon>
        <taxon>Taeniidae</taxon>
        <taxon>Echinococcus</taxon>
        <taxon>Echinococcus granulosus group</taxon>
    </lineage>
</organism>
<keyword evidence="1" id="KW-1133">Transmembrane helix</keyword>
<protein>
    <submittedName>
        <fullName evidence="2">Uncharacterized protein</fullName>
    </submittedName>
</protein>
<proteinExistence type="predicted"/>
<keyword evidence="3" id="KW-1185">Reference proteome</keyword>
<reference evidence="2 3" key="1">
    <citation type="journal article" date="2013" name="Nat. Genet.">
        <title>The genome of the hydatid tapeworm Echinococcus granulosus.</title>
        <authorList>
            <person name="Zheng H."/>
            <person name="Zhang W."/>
            <person name="Zhang L."/>
            <person name="Zhang Z."/>
            <person name="Li J."/>
            <person name="Lu G."/>
            <person name="Zhu Y."/>
            <person name="Wang Y."/>
            <person name="Huang Y."/>
            <person name="Liu J."/>
            <person name="Kang H."/>
            <person name="Chen J."/>
            <person name="Wang L."/>
            <person name="Chen A."/>
            <person name="Yu S."/>
            <person name="Gao Z."/>
            <person name="Jin L."/>
            <person name="Gu W."/>
            <person name="Wang Z."/>
            <person name="Zhao L."/>
            <person name="Shi B."/>
            <person name="Wen H."/>
            <person name="Lin R."/>
            <person name="Jones M.K."/>
            <person name="Brejova B."/>
            <person name="Vinar T."/>
            <person name="Zhao G."/>
            <person name="McManus D.P."/>
            <person name="Chen Z."/>
            <person name="Zhou Y."/>
            <person name="Wang S."/>
        </authorList>
    </citation>
    <scope>NUCLEOTIDE SEQUENCE [LARGE SCALE GENOMIC DNA]</scope>
</reference>
<evidence type="ECO:0000313" key="3">
    <source>
        <dbReference type="Proteomes" id="UP000019149"/>
    </source>
</evidence>
<accession>W6UND9</accession>
<feature type="transmembrane region" description="Helical" evidence="1">
    <location>
        <begin position="55"/>
        <end position="74"/>
    </location>
</feature>
<dbReference type="AlphaFoldDB" id="W6UND9"/>
<keyword evidence="1" id="KW-0812">Transmembrane</keyword>
<dbReference type="CTD" id="36341092"/>
<dbReference type="EMBL" id="APAU02000039">
    <property type="protein sequence ID" value="EUB59757.1"/>
    <property type="molecule type" value="Genomic_DNA"/>
</dbReference>
<dbReference type="KEGG" id="egl:EGR_05377"/>
<dbReference type="GeneID" id="36341092"/>
<comment type="caution">
    <text evidence="2">The sequence shown here is derived from an EMBL/GenBank/DDBJ whole genome shotgun (WGS) entry which is preliminary data.</text>
</comment>
<name>W6UND9_ECHGR</name>
<sequence>MWQVSDVINLKIMHKQLVCKHVTCTFVGVTPESAGDLSFTTPSNEKKTTGRSRSMQSMAICYFLAYSLMCIILYKMQSLKMLVSPAQHFYHDYLLTYSLQIKSTRSRPIPMPEMWNVLFQTRISNRTYGAHSSGKIWKILRPALPVQPKSKLLTHACHFNNLDAFILMDHSPTDVI</sequence>
<dbReference type="Proteomes" id="UP000019149">
    <property type="component" value="Unassembled WGS sequence"/>
</dbReference>
<evidence type="ECO:0000256" key="1">
    <source>
        <dbReference type="SAM" id="Phobius"/>
    </source>
</evidence>